<dbReference type="Proteomes" id="UP000199051">
    <property type="component" value="Unassembled WGS sequence"/>
</dbReference>
<feature type="domain" description="DUF4240" evidence="1">
    <location>
        <begin position="1"/>
        <end position="136"/>
    </location>
</feature>
<sequence>MTDEGFWQLIGRATEQPGDRDEQSEWLTEELTRLPVGEVVEFARRLAEVRRRADTWTMWAAAHLIEEGCSADGFCYFQLWLLTLGREVFERAVADPDSLAEVPGVLALAGRPMREWSDQDWPEWESLDFAAHEAHQEVTGVESGLERLGLPGAAATPVDAEWDIEDEDEVRARLPRLWSLFAAARAHV</sequence>
<evidence type="ECO:0000313" key="2">
    <source>
        <dbReference type="EMBL" id="SER05338.1"/>
    </source>
</evidence>
<organism evidence="2 3">
    <name type="scientific">Actinokineospora terrae</name>
    <dbReference type="NCBI Taxonomy" id="155974"/>
    <lineage>
        <taxon>Bacteria</taxon>
        <taxon>Bacillati</taxon>
        <taxon>Actinomycetota</taxon>
        <taxon>Actinomycetes</taxon>
        <taxon>Pseudonocardiales</taxon>
        <taxon>Pseudonocardiaceae</taxon>
        <taxon>Actinokineospora</taxon>
    </lineage>
</organism>
<proteinExistence type="predicted"/>
<accession>A0A1H9L1Z0</accession>
<gene>
    <name evidence="2" type="ORF">SAMN04487818_101415</name>
</gene>
<dbReference type="RefSeq" id="WP_092774648.1">
    <property type="nucleotide sequence ID" value="NZ_FOGI01000001.1"/>
</dbReference>
<name>A0A1H9L1Z0_9PSEU</name>
<evidence type="ECO:0000313" key="3">
    <source>
        <dbReference type="Proteomes" id="UP000199051"/>
    </source>
</evidence>
<dbReference type="STRING" id="155974.SAMN04487818_101415"/>
<keyword evidence="3" id="KW-1185">Reference proteome</keyword>
<dbReference type="EMBL" id="FOGI01000001">
    <property type="protein sequence ID" value="SER05338.1"/>
    <property type="molecule type" value="Genomic_DNA"/>
</dbReference>
<dbReference type="InterPro" id="IPR025334">
    <property type="entry name" value="DUF4240"/>
</dbReference>
<protein>
    <recommendedName>
        <fullName evidence="1">DUF4240 domain-containing protein</fullName>
    </recommendedName>
</protein>
<reference evidence="3" key="1">
    <citation type="submission" date="2016-10" db="EMBL/GenBank/DDBJ databases">
        <authorList>
            <person name="Varghese N."/>
            <person name="Submissions S."/>
        </authorList>
    </citation>
    <scope>NUCLEOTIDE SEQUENCE [LARGE SCALE GENOMIC DNA]</scope>
    <source>
        <strain evidence="3">DSM 44260</strain>
    </source>
</reference>
<dbReference type="AlphaFoldDB" id="A0A1H9L1Z0"/>
<evidence type="ECO:0000259" key="1">
    <source>
        <dbReference type="Pfam" id="PF14024"/>
    </source>
</evidence>
<dbReference type="Pfam" id="PF14024">
    <property type="entry name" value="DUF4240"/>
    <property type="match status" value="1"/>
</dbReference>